<proteinExistence type="predicted"/>
<keyword evidence="1" id="KW-1133">Transmembrane helix</keyword>
<comment type="caution">
    <text evidence="2">The sequence shown here is derived from an EMBL/GenBank/DDBJ whole genome shotgun (WGS) entry which is preliminary data.</text>
</comment>
<evidence type="ECO:0000313" key="2">
    <source>
        <dbReference type="EMBL" id="KAK8896877.1"/>
    </source>
</evidence>
<dbReference type="Proteomes" id="UP001470230">
    <property type="component" value="Unassembled WGS sequence"/>
</dbReference>
<sequence>MLFVFSDIEFKGKTPLLSYKHNYNWDEKRNRPKLVSVRSVSAGVGTFFSAKMHAKVRFHSIKNAEIITDVTLNGKVGVEVQLKKSKYEKVSELPLMPDLDVPVPGFGIAFKFLGLRFEFGLFFTFGVILKDIEKCLQVDIDYFKGYEFTAKRYICIKRHGTTNSGWTTQFSSNPAGNAVEGTATDLESNFIRGTIQFNQGIKLKAVVAVIETSLSFGLAEPFKIEFGFAPLACPYPYMYGGFEMPLQSYYGFDGVKIRIKLFGKRIKCTILHSHYKYHHITQLIKTKRYCLFDSQNNNDYIGSEIDGEEDDDDQYINETSDKILSLDAYDLENKYKTHTRISTQLSLSERNSTENEQFQLVSRRATPFEDLTNNNYFDTSIVAENQSRLNSKVTLNFWYYTGTNLAKKSDDYSFLLKEYIRKDDGFIPIYTHNSQKTEGVGIKLRIKYCEPLPINEMYIPSFRLGVIVSTLDFGDKLCVIVKDLIENSTDYVDENTTFTTDGTLSQSLVDRGIFKYDDEFFQIHINSVTLPTSPDSGTNVHYEVCAEWGKDFKNKSLLISNFTTEFKKGKNIIIDDFVPKIKMNKDMRLFVVISYIYKYNILNLRQPIILSEVQKTAQSGTQTLTVNEPANEISCECTIQRYMPIIRVNCSHENSTHRIITNAYELNSFKPSESKPQVIQFKEGQLYGVFQLKRIDDNVESVIIHMPEMQPLCAFVSFVKKESIVKKEIYWFPELIAMTVFGGIGSALLVVIIILIVILCASHKTGIVCEEP</sequence>
<name>A0ABR2L0Y8_9EUKA</name>
<reference evidence="2 3" key="1">
    <citation type="submission" date="2024-04" db="EMBL/GenBank/DDBJ databases">
        <title>Tritrichomonas musculus Genome.</title>
        <authorList>
            <person name="Alves-Ferreira E."/>
            <person name="Grigg M."/>
            <person name="Lorenzi H."/>
            <person name="Galac M."/>
        </authorList>
    </citation>
    <scope>NUCLEOTIDE SEQUENCE [LARGE SCALE GENOMIC DNA]</scope>
    <source>
        <strain evidence="2 3">EAF2021</strain>
    </source>
</reference>
<keyword evidence="3" id="KW-1185">Reference proteome</keyword>
<feature type="transmembrane region" description="Helical" evidence="1">
    <location>
        <begin position="735"/>
        <end position="761"/>
    </location>
</feature>
<gene>
    <name evidence="2" type="ORF">M9Y10_014803</name>
</gene>
<accession>A0ABR2L0Y8</accession>
<evidence type="ECO:0000313" key="3">
    <source>
        <dbReference type="Proteomes" id="UP001470230"/>
    </source>
</evidence>
<dbReference type="EMBL" id="JAPFFF010000002">
    <property type="protein sequence ID" value="KAK8896877.1"/>
    <property type="molecule type" value="Genomic_DNA"/>
</dbReference>
<keyword evidence="1" id="KW-0812">Transmembrane</keyword>
<evidence type="ECO:0000256" key="1">
    <source>
        <dbReference type="SAM" id="Phobius"/>
    </source>
</evidence>
<protein>
    <submittedName>
        <fullName evidence="2">Uncharacterized protein</fullName>
    </submittedName>
</protein>
<keyword evidence="1" id="KW-0472">Membrane</keyword>
<organism evidence="2 3">
    <name type="scientific">Tritrichomonas musculus</name>
    <dbReference type="NCBI Taxonomy" id="1915356"/>
    <lineage>
        <taxon>Eukaryota</taxon>
        <taxon>Metamonada</taxon>
        <taxon>Parabasalia</taxon>
        <taxon>Tritrichomonadida</taxon>
        <taxon>Tritrichomonadidae</taxon>
        <taxon>Tritrichomonas</taxon>
    </lineage>
</organism>